<organism evidence="1 2">
    <name type="scientific">Austropuccinia psidii MF-1</name>
    <dbReference type="NCBI Taxonomy" id="1389203"/>
    <lineage>
        <taxon>Eukaryota</taxon>
        <taxon>Fungi</taxon>
        <taxon>Dikarya</taxon>
        <taxon>Basidiomycota</taxon>
        <taxon>Pucciniomycotina</taxon>
        <taxon>Pucciniomycetes</taxon>
        <taxon>Pucciniales</taxon>
        <taxon>Sphaerophragmiaceae</taxon>
        <taxon>Austropuccinia</taxon>
    </lineage>
</organism>
<comment type="caution">
    <text evidence="1">The sequence shown here is derived from an EMBL/GenBank/DDBJ whole genome shotgun (WGS) entry which is preliminary data.</text>
</comment>
<keyword evidence="2" id="KW-1185">Reference proteome</keyword>
<protein>
    <submittedName>
        <fullName evidence="1">Uncharacterized protein</fullName>
    </submittedName>
</protein>
<evidence type="ECO:0000313" key="1">
    <source>
        <dbReference type="EMBL" id="MBW0591269.1"/>
    </source>
</evidence>
<dbReference type="AlphaFoldDB" id="A0A9Q3L219"/>
<dbReference type="EMBL" id="AVOT02142260">
    <property type="protein sequence ID" value="MBW0591269.1"/>
    <property type="molecule type" value="Genomic_DNA"/>
</dbReference>
<evidence type="ECO:0000313" key="2">
    <source>
        <dbReference type="Proteomes" id="UP000765509"/>
    </source>
</evidence>
<name>A0A9Q3L219_9BASI</name>
<reference evidence="1" key="1">
    <citation type="submission" date="2021-03" db="EMBL/GenBank/DDBJ databases">
        <title>Draft genome sequence of rust myrtle Austropuccinia psidii MF-1, a brazilian biotype.</title>
        <authorList>
            <person name="Quecine M.C."/>
            <person name="Pachon D.M.R."/>
            <person name="Bonatelli M.L."/>
            <person name="Correr F.H."/>
            <person name="Franceschini L.M."/>
            <person name="Leite T.F."/>
            <person name="Margarido G.R.A."/>
            <person name="Almeida C.A."/>
            <person name="Ferrarezi J.A."/>
            <person name="Labate C.A."/>
        </authorList>
    </citation>
    <scope>NUCLEOTIDE SEQUENCE</scope>
    <source>
        <strain evidence="1">MF-1</strain>
    </source>
</reference>
<gene>
    <name evidence="1" type="ORF">O181_130984</name>
</gene>
<sequence length="108" mass="11770">MVTFSGTNQGHKFQFPFLRRTLQLIILAIHGGYQKSIQGPQPPGSAGVGLAIISGLFQGPFSKVINHSISFQGSKYFNTPWKTQFVHTGSNQSYLHVPGPIGPIHIPL</sequence>
<proteinExistence type="predicted"/>
<dbReference type="Proteomes" id="UP000765509">
    <property type="component" value="Unassembled WGS sequence"/>
</dbReference>
<accession>A0A9Q3L219</accession>